<evidence type="ECO:0000256" key="3">
    <source>
        <dbReference type="ARBA" id="ARBA00022519"/>
    </source>
</evidence>
<dbReference type="GO" id="GO:0003755">
    <property type="term" value="F:peptidyl-prolyl cis-trans isomerase activity"/>
    <property type="evidence" value="ECO:0007669"/>
    <property type="project" value="UniProtKB-KW"/>
</dbReference>
<keyword evidence="7" id="KW-0143">Chaperone</keyword>
<dbReference type="InterPro" id="IPR027304">
    <property type="entry name" value="Trigger_fact/SurA_dom_sf"/>
</dbReference>
<evidence type="ECO:0000256" key="9">
    <source>
        <dbReference type="ARBA" id="ARBA00040743"/>
    </source>
</evidence>
<dbReference type="Proteomes" id="UP000261875">
    <property type="component" value="Chromosome"/>
</dbReference>
<comment type="subcellular location">
    <subcellularLocation>
        <location evidence="1">Cell inner membrane</location>
        <topology evidence="1">Single-pass type II membrane protein</topology>
        <orientation evidence="1">Periplasmic side</orientation>
    </subcellularLocation>
</comment>
<sequence>MMEKLRAATNNVALKIIIALIILSFILTGVSGYLIDETDNYAAKVNGKKISRAQLEEVFQGERSRLQQQLGEQFSTLAGNEGYMQQLRQQALEQLINNTLLDQYTEKLGLTVSDEQVKASIRQIPYFQTNNKFDNAKYLNLITSMGYTAEHFARLQRQQVIMKQLLQAVGDSEFILPQEAEATSKLILQQRDVRLATFDINKLQTRQKVTEAELQTYYDQNENNFIAPEEIKISFIEIDAAAIQDKIIVNEKDIQTYYDRHKDNYKQPERKNFSVIQFKTEKEAESTLSELKNGADFATLAKQRSTDIISRKKGGALGWLQPETTVDELKQANLTEKGQLSGVIKSSVGYLLVRLNDIQTEQIKPLSEIQIELAKQVRQEKALDAYYALQQKVSAAATNDNDSLASAEKAAGSKAQQTGWFTRATVPAELNFKPLIQTMFDDTLIGTKERAGGNSDVITVEGDKAFVIRVAGHKAEKIEPFKQVHNEITALVKRQKAQQFAQAEGEKILAALKQDKGAAAMKTVDLSFTEKKTLSRSADDELLTKAIFRLAPPQKNKPVYGLSQDRQGNVVLIELLNVIPGKLSQDEMKTFISQMQQGASGITFATLMANLHQQATIKIGATERQSQ</sequence>
<dbReference type="PANTHER" id="PTHR47529">
    <property type="entry name" value="PEPTIDYL-PROLYL CIS-TRANS ISOMERASE D"/>
    <property type="match status" value="1"/>
</dbReference>
<proteinExistence type="inferred from homology"/>
<keyword evidence="11 14" id="KW-0413">Isomerase</keyword>
<dbReference type="AlphaFoldDB" id="A0A2U8I5U2"/>
<reference evidence="14 15" key="1">
    <citation type="submission" date="2017-05" db="EMBL/GenBank/DDBJ databases">
        <title>Genome sequence of Candidatus Fukatsuia symbiotica and Candidatus Hamiltonella defensa from Acyrthosiphon pisum strain 5D.</title>
        <authorList>
            <person name="Patel V.A."/>
            <person name="Chevignon G."/>
            <person name="Russell J.A."/>
            <person name="Oliver K.M."/>
        </authorList>
    </citation>
    <scope>NUCLEOTIDE SEQUENCE [LARGE SCALE GENOMIC DNA]</scope>
    <source>
        <strain evidence="14 15">5D</strain>
    </source>
</reference>
<dbReference type="Pfam" id="PF13145">
    <property type="entry name" value="Rotamase_2"/>
    <property type="match status" value="1"/>
</dbReference>
<evidence type="ECO:0000313" key="14">
    <source>
        <dbReference type="EMBL" id="AWK14512.1"/>
    </source>
</evidence>
<dbReference type="InterPro" id="IPR000297">
    <property type="entry name" value="PPIase_PpiC"/>
</dbReference>
<keyword evidence="2" id="KW-1003">Cell membrane</keyword>
<dbReference type="PANTHER" id="PTHR47529:SF1">
    <property type="entry name" value="PERIPLASMIC CHAPERONE PPID"/>
    <property type="match status" value="1"/>
</dbReference>
<dbReference type="RefSeq" id="WP_072549727.1">
    <property type="nucleotide sequence ID" value="NZ_CP021659.1"/>
</dbReference>
<accession>A0A2U8I5U2</accession>
<dbReference type="OrthoDB" id="9812372at2"/>
<gene>
    <name evidence="14" type="ORF">CCS41_08550</name>
</gene>
<evidence type="ECO:0000256" key="1">
    <source>
        <dbReference type="ARBA" id="ARBA00004382"/>
    </source>
</evidence>
<evidence type="ECO:0000256" key="8">
    <source>
        <dbReference type="ARBA" id="ARBA00038408"/>
    </source>
</evidence>
<evidence type="ECO:0000256" key="12">
    <source>
        <dbReference type="SAM" id="Phobius"/>
    </source>
</evidence>
<dbReference type="PROSITE" id="PS50198">
    <property type="entry name" value="PPIC_PPIASE_2"/>
    <property type="match status" value="1"/>
</dbReference>
<dbReference type="KEGG" id="fsm:CCS41_08550"/>
<feature type="transmembrane region" description="Helical" evidence="12">
    <location>
        <begin position="12"/>
        <end position="35"/>
    </location>
</feature>
<dbReference type="EMBL" id="CP021659">
    <property type="protein sequence ID" value="AWK14512.1"/>
    <property type="molecule type" value="Genomic_DNA"/>
</dbReference>
<dbReference type="SUPFAM" id="SSF54534">
    <property type="entry name" value="FKBP-like"/>
    <property type="match status" value="1"/>
</dbReference>
<dbReference type="InterPro" id="IPR046357">
    <property type="entry name" value="PPIase_dom_sf"/>
</dbReference>
<organism evidence="14 15">
    <name type="scientific">Candidatus Fukatsuia symbiotica</name>
    <dbReference type="NCBI Taxonomy" id="1878942"/>
    <lineage>
        <taxon>Bacteria</taxon>
        <taxon>Pseudomonadati</taxon>
        <taxon>Pseudomonadota</taxon>
        <taxon>Gammaproteobacteria</taxon>
        <taxon>Enterobacterales</taxon>
        <taxon>Yersiniaceae</taxon>
        <taxon>Candidatus Fukatsuia</taxon>
    </lineage>
</organism>
<evidence type="ECO:0000256" key="6">
    <source>
        <dbReference type="ARBA" id="ARBA00023136"/>
    </source>
</evidence>
<evidence type="ECO:0000313" key="15">
    <source>
        <dbReference type="Proteomes" id="UP000261875"/>
    </source>
</evidence>
<dbReference type="NCBIfam" id="NF008054">
    <property type="entry name" value="PRK10788.1"/>
    <property type="match status" value="1"/>
</dbReference>
<dbReference type="InterPro" id="IPR023058">
    <property type="entry name" value="PPIase_PpiC_CS"/>
</dbReference>
<dbReference type="Gene3D" id="3.10.50.40">
    <property type="match status" value="1"/>
</dbReference>
<dbReference type="PROSITE" id="PS01096">
    <property type="entry name" value="PPIC_PPIASE_1"/>
    <property type="match status" value="1"/>
</dbReference>
<dbReference type="Pfam" id="PF13624">
    <property type="entry name" value="SurA_N_3"/>
    <property type="match status" value="1"/>
</dbReference>
<evidence type="ECO:0000256" key="2">
    <source>
        <dbReference type="ARBA" id="ARBA00022475"/>
    </source>
</evidence>
<protein>
    <recommendedName>
        <fullName evidence="9">Periplasmic chaperone PpiD</fullName>
    </recommendedName>
    <alternativeName>
        <fullName evidence="10">Periplasmic folding chaperone</fullName>
    </alternativeName>
</protein>
<evidence type="ECO:0000256" key="10">
    <source>
        <dbReference type="ARBA" id="ARBA00042775"/>
    </source>
</evidence>
<evidence type="ECO:0000256" key="5">
    <source>
        <dbReference type="ARBA" id="ARBA00022989"/>
    </source>
</evidence>
<feature type="domain" description="PpiC" evidence="13">
    <location>
        <begin position="268"/>
        <end position="357"/>
    </location>
</feature>
<dbReference type="InterPro" id="IPR052029">
    <property type="entry name" value="PpiD_chaperone"/>
</dbReference>
<evidence type="ECO:0000256" key="4">
    <source>
        <dbReference type="ARBA" id="ARBA00022692"/>
    </source>
</evidence>
<dbReference type="SUPFAM" id="SSF109998">
    <property type="entry name" value="Triger factor/SurA peptide-binding domain-like"/>
    <property type="match status" value="1"/>
</dbReference>
<evidence type="ECO:0000256" key="11">
    <source>
        <dbReference type="PROSITE-ProRule" id="PRU00278"/>
    </source>
</evidence>
<keyword evidence="15" id="KW-1185">Reference proteome</keyword>
<evidence type="ECO:0000256" key="7">
    <source>
        <dbReference type="ARBA" id="ARBA00023186"/>
    </source>
</evidence>
<keyword evidence="3" id="KW-0997">Cell inner membrane</keyword>
<dbReference type="STRING" id="1878942.GCA_900128755_00861"/>
<dbReference type="Gene3D" id="1.10.4030.10">
    <property type="entry name" value="Porin chaperone SurA, peptide-binding domain"/>
    <property type="match status" value="1"/>
</dbReference>
<keyword evidence="5 12" id="KW-1133">Transmembrane helix</keyword>
<keyword evidence="11" id="KW-0697">Rotamase</keyword>
<keyword evidence="4 12" id="KW-0812">Transmembrane</keyword>
<dbReference type="GO" id="GO:0005886">
    <property type="term" value="C:plasma membrane"/>
    <property type="evidence" value="ECO:0007669"/>
    <property type="project" value="UniProtKB-SubCell"/>
</dbReference>
<evidence type="ECO:0000259" key="13">
    <source>
        <dbReference type="PROSITE" id="PS50198"/>
    </source>
</evidence>
<keyword evidence="6 12" id="KW-0472">Membrane</keyword>
<comment type="similarity">
    <text evidence="8">Belongs to the PpiD chaperone family.</text>
</comment>
<name>A0A2U8I5U2_9GAMM</name>